<dbReference type="OrthoDB" id="9514740at2759"/>
<reference evidence="2 3" key="1">
    <citation type="journal article" date="2019" name="Nat. Ecol. Evol.">
        <title>Megaphylogeny resolves global patterns of mushroom evolution.</title>
        <authorList>
            <person name="Varga T."/>
            <person name="Krizsan K."/>
            <person name="Foldi C."/>
            <person name="Dima B."/>
            <person name="Sanchez-Garcia M."/>
            <person name="Sanchez-Ramirez S."/>
            <person name="Szollosi G.J."/>
            <person name="Szarkandi J.G."/>
            <person name="Papp V."/>
            <person name="Albert L."/>
            <person name="Andreopoulos W."/>
            <person name="Angelini C."/>
            <person name="Antonin V."/>
            <person name="Barry K.W."/>
            <person name="Bougher N.L."/>
            <person name="Buchanan P."/>
            <person name="Buyck B."/>
            <person name="Bense V."/>
            <person name="Catcheside P."/>
            <person name="Chovatia M."/>
            <person name="Cooper J."/>
            <person name="Damon W."/>
            <person name="Desjardin D."/>
            <person name="Finy P."/>
            <person name="Geml J."/>
            <person name="Haridas S."/>
            <person name="Hughes K."/>
            <person name="Justo A."/>
            <person name="Karasinski D."/>
            <person name="Kautmanova I."/>
            <person name="Kiss B."/>
            <person name="Kocsube S."/>
            <person name="Kotiranta H."/>
            <person name="LaButti K.M."/>
            <person name="Lechner B.E."/>
            <person name="Liimatainen K."/>
            <person name="Lipzen A."/>
            <person name="Lukacs Z."/>
            <person name="Mihaltcheva S."/>
            <person name="Morgado L.N."/>
            <person name="Niskanen T."/>
            <person name="Noordeloos M.E."/>
            <person name="Ohm R.A."/>
            <person name="Ortiz-Santana B."/>
            <person name="Ovrebo C."/>
            <person name="Racz N."/>
            <person name="Riley R."/>
            <person name="Savchenko A."/>
            <person name="Shiryaev A."/>
            <person name="Soop K."/>
            <person name="Spirin V."/>
            <person name="Szebenyi C."/>
            <person name="Tomsovsky M."/>
            <person name="Tulloss R.E."/>
            <person name="Uehling J."/>
            <person name="Grigoriev I.V."/>
            <person name="Vagvolgyi C."/>
            <person name="Papp T."/>
            <person name="Martin F.M."/>
            <person name="Miettinen O."/>
            <person name="Hibbett D.S."/>
            <person name="Nagy L.G."/>
        </authorList>
    </citation>
    <scope>NUCLEOTIDE SEQUENCE [LARGE SCALE GENOMIC DNA]</scope>
    <source>
        <strain evidence="2 3">CBS 962.96</strain>
    </source>
</reference>
<accession>A0A4S8MFM4</accession>
<dbReference type="Pfam" id="PF00644">
    <property type="entry name" value="PARP"/>
    <property type="match status" value="1"/>
</dbReference>
<dbReference type="SUPFAM" id="SSF56399">
    <property type="entry name" value="ADP-ribosylation"/>
    <property type="match status" value="1"/>
</dbReference>
<dbReference type="AlphaFoldDB" id="A0A4S8MFM4"/>
<dbReference type="Gene3D" id="3.90.228.10">
    <property type="match status" value="1"/>
</dbReference>
<dbReference type="EMBL" id="ML179092">
    <property type="protein sequence ID" value="THV01271.1"/>
    <property type="molecule type" value="Genomic_DNA"/>
</dbReference>
<name>A0A4S8MFM4_DENBC</name>
<evidence type="ECO:0000259" key="1">
    <source>
        <dbReference type="Pfam" id="PF00644"/>
    </source>
</evidence>
<keyword evidence="3" id="KW-1185">Reference proteome</keyword>
<dbReference type="InterPro" id="IPR012317">
    <property type="entry name" value="Poly(ADP-ribose)pol_cat_dom"/>
</dbReference>
<dbReference type="Proteomes" id="UP000297245">
    <property type="component" value="Unassembled WGS sequence"/>
</dbReference>
<proteinExistence type="predicted"/>
<dbReference type="PANTHER" id="PTHR31681">
    <property type="entry name" value="C2H2-LIKE ZINC FINGER PROTEIN"/>
    <property type="match status" value="1"/>
</dbReference>
<evidence type="ECO:0000313" key="2">
    <source>
        <dbReference type="EMBL" id="THV01271.1"/>
    </source>
</evidence>
<organism evidence="2 3">
    <name type="scientific">Dendrothele bispora (strain CBS 962.96)</name>
    <dbReference type="NCBI Taxonomy" id="1314807"/>
    <lineage>
        <taxon>Eukaryota</taxon>
        <taxon>Fungi</taxon>
        <taxon>Dikarya</taxon>
        <taxon>Basidiomycota</taxon>
        <taxon>Agaricomycotina</taxon>
        <taxon>Agaricomycetes</taxon>
        <taxon>Agaricomycetidae</taxon>
        <taxon>Agaricales</taxon>
        <taxon>Agaricales incertae sedis</taxon>
        <taxon>Dendrothele</taxon>
    </lineage>
</organism>
<gene>
    <name evidence="2" type="ORF">K435DRAFT_827817</name>
</gene>
<dbReference type="PANTHER" id="PTHR31681:SF3">
    <property type="entry name" value="OS04G0690100 PROTEIN"/>
    <property type="match status" value="1"/>
</dbReference>
<sequence>MVYNSKQSDPQVQLNLSSCRLKPKYFDGTMTHPYCSKRCAPTGTKSSKASSNASSTPTNTANCDVYHDSTASRHDSLQFCHIRPKYSGHNFCSRTCAQKAGSQSLSKSNGGPRGLCHAPGCQKPAHIDPDGSSAELVETICLLCRKAPKLAKSHFCSQNCRDEAEKKGPMILEVPIGHVTFKDVADQFKASWRHPNTHCPAVKQVYKILAPQAQLASYNAYRASVEARGQFVSAGRHPGNENRRWHGTRRECNLGDKGHTQFCSSQTCSLCCIVRTSFDLSSFGKGTGWGRFGRGIYTSSTSSKSNDYSRNEGCKSPLKAILLNKVVVGKGHKLTSNHETLTAPPNGCDSVLGEKGGTLNYDQ</sequence>
<feature type="domain" description="PARP catalytic" evidence="1">
    <location>
        <begin position="238"/>
        <end position="355"/>
    </location>
</feature>
<evidence type="ECO:0000313" key="3">
    <source>
        <dbReference type="Proteomes" id="UP000297245"/>
    </source>
</evidence>
<dbReference type="GO" id="GO:0003950">
    <property type="term" value="F:NAD+ poly-ADP-ribosyltransferase activity"/>
    <property type="evidence" value="ECO:0007669"/>
    <property type="project" value="InterPro"/>
</dbReference>
<protein>
    <recommendedName>
        <fullName evidence="1">PARP catalytic domain-containing protein</fullName>
    </recommendedName>
</protein>